<protein>
    <recommendedName>
        <fullName evidence="8">Small-subunit processome</fullName>
    </recommendedName>
</protein>
<feature type="compositionally biased region" description="Acidic residues" evidence="5">
    <location>
        <begin position="42"/>
        <end position="61"/>
    </location>
</feature>
<evidence type="ECO:0008006" key="8">
    <source>
        <dbReference type="Google" id="ProtNLM"/>
    </source>
</evidence>
<feature type="region of interest" description="Disordered" evidence="5">
    <location>
        <begin position="39"/>
        <end position="193"/>
    </location>
</feature>
<gene>
    <name evidence="6" type="ORF">H4R20_004292</name>
</gene>
<feature type="coiled-coil region" evidence="4">
    <location>
        <begin position="580"/>
        <end position="607"/>
    </location>
</feature>
<reference evidence="6" key="1">
    <citation type="submission" date="2022-07" db="EMBL/GenBank/DDBJ databases">
        <title>Phylogenomic reconstructions and comparative analyses of Kickxellomycotina fungi.</title>
        <authorList>
            <person name="Reynolds N.K."/>
            <person name="Stajich J.E."/>
            <person name="Barry K."/>
            <person name="Grigoriev I.V."/>
            <person name="Crous P."/>
            <person name="Smith M.E."/>
        </authorList>
    </citation>
    <scope>NUCLEOTIDE SEQUENCE</scope>
    <source>
        <strain evidence="6">NRRL 1565</strain>
    </source>
</reference>
<evidence type="ECO:0000256" key="1">
    <source>
        <dbReference type="ARBA" id="ARBA00004604"/>
    </source>
</evidence>
<feature type="region of interest" description="Disordered" evidence="5">
    <location>
        <begin position="887"/>
        <end position="912"/>
    </location>
</feature>
<accession>A0A9W8HYW9</accession>
<feature type="non-terminal residue" evidence="6">
    <location>
        <position position="1"/>
    </location>
</feature>
<feature type="compositionally biased region" description="Acidic residues" evidence="5">
    <location>
        <begin position="87"/>
        <end position="108"/>
    </location>
</feature>
<sequence length="990" mass="108610">QAAQTQRESATAEYSSDDDDDDLIKRRNLEDVSVRDYKLGEIDSEDDEEIDSDEAFNDSDEERFRSYRLGSGGKATGSARSVRFEGDDSDDDEEHSESDLEEMDEDEGGAGLVDLSEMLDAGSSDDEDPADGKSNKGKGADAAESGLNVATDDSNDSDDDAFHGFDSDTSADSEDSAAEDSADSAIDASGDDAEKLKKLDGFVTSISARAPKHRFVSEAGGGTVENENTVGSGMHARGVTLGLDDLLGVLGDDSAQTEDGGEEKSAREMRVLREQVRAMEKTAKRSGSGVVSAPIPKRLQDQMDRKAAYAQTKKSISEWQAAVDANRAAEHLTFPMNDPGVRQVTTRAMVGDKTTKTAMEEQIQDILAQSGMTDEQQRQYEELELKQLSLEEVRTRQRDLRMMRELMFRSERKAKRTAKIKSKAYRRILKKDKDRAKEQALDRMKEDDPEMYEMVVEKLAKDRAEERITLRHKNTGKWAKAMAKRSHDVDTQQALRDQLSQHDALKRKIYDIGSDEEVSDYEAGKTTRAEDGQSDSDNDASFASIKGRALDKLSAEAATADDEIPADAPHKALFGMKFMQNAMQRKHEQASRDAQMMRDEFEALEADVDDDGRVVSVNRSSAQAAAAANNTKVENAGAPGRMSFGGGLKKRVQGDLSAVDDDATLQNHTESGSANDQATKRVRLNDAGQVAQVASGGGHRVHLSGPLSVDAVAKSSSREASGMDTDIDTARNPWLDESATAASNQRSANSKQLSKESTKLDKLSAKLREKRHDAASGKAESSQNVLLDMNQPLLLAKSKTRDSNSDDEQTSDEEAIKLEHIDAKSNAEKKLKAKTFSQRELVEQAFAEDDVVEAEFAAEKEAEMELDAPKTEDLTIPGWGSWGGAGLQPKKNKVIRKPVPGSGIEKSSRRDAKMGSVIINHRQLKTANKYYASNVPFPFTTSEQYEATMRMPLGKEWNTTKSHSKMIKPRVMAKAGRIIDPLSIPSKKRQ</sequence>
<name>A0A9W8HYW9_9FUNG</name>
<dbReference type="AlphaFoldDB" id="A0A9W8HYW9"/>
<dbReference type="Pfam" id="PF04615">
    <property type="entry name" value="Utp14"/>
    <property type="match status" value="1"/>
</dbReference>
<dbReference type="OrthoDB" id="277439at2759"/>
<comment type="subcellular location">
    <subcellularLocation>
        <location evidence="1">Nucleus</location>
        <location evidence="1">Nucleolus</location>
    </subcellularLocation>
</comment>
<organism evidence="6 7">
    <name type="scientific">Coemansia guatemalensis</name>
    <dbReference type="NCBI Taxonomy" id="2761395"/>
    <lineage>
        <taxon>Eukaryota</taxon>
        <taxon>Fungi</taxon>
        <taxon>Fungi incertae sedis</taxon>
        <taxon>Zoopagomycota</taxon>
        <taxon>Kickxellomycotina</taxon>
        <taxon>Kickxellomycetes</taxon>
        <taxon>Kickxellales</taxon>
        <taxon>Kickxellaceae</taxon>
        <taxon>Coemansia</taxon>
    </lineage>
</organism>
<evidence type="ECO:0000256" key="4">
    <source>
        <dbReference type="SAM" id="Coils"/>
    </source>
</evidence>
<keyword evidence="4" id="KW-0175">Coiled coil</keyword>
<dbReference type="InterPro" id="IPR006709">
    <property type="entry name" value="SSU_processome_Utp14"/>
</dbReference>
<evidence type="ECO:0000313" key="6">
    <source>
        <dbReference type="EMBL" id="KAJ2799795.1"/>
    </source>
</evidence>
<dbReference type="GO" id="GO:0032040">
    <property type="term" value="C:small-subunit processome"/>
    <property type="evidence" value="ECO:0007669"/>
    <property type="project" value="InterPro"/>
</dbReference>
<dbReference type="PANTHER" id="PTHR14150:SF12">
    <property type="entry name" value="U3 SMALL NUCLEOLAR RNA-ASSOCIATED PROTEIN 14 HOMOLOG A"/>
    <property type="match status" value="1"/>
</dbReference>
<proteinExistence type="predicted"/>
<keyword evidence="7" id="KW-1185">Reference proteome</keyword>
<feature type="region of interest" description="Disordered" evidence="5">
    <location>
        <begin position="625"/>
        <end position="648"/>
    </location>
</feature>
<evidence type="ECO:0000256" key="3">
    <source>
        <dbReference type="ARBA" id="ARBA00023242"/>
    </source>
</evidence>
<feature type="compositionally biased region" description="Polar residues" evidence="5">
    <location>
        <begin position="740"/>
        <end position="752"/>
    </location>
</feature>
<feature type="region of interest" description="Disordered" evidence="5">
    <location>
        <begin position="476"/>
        <end position="497"/>
    </location>
</feature>
<evidence type="ECO:0000256" key="2">
    <source>
        <dbReference type="ARBA" id="ARBA00022553"/>
    </source>
</evidence>
<feature type="compositionally biased region" description="Polar residues" evidence="5">
    <location>
        <begin position="1"/>
        <end position="14"/>
    </location>
</feature>
<evidence type="ECO:0000313" key="7">
    <source>
        <dbReference type="Proteomes" id="UP001140094"/>
    </source>
</evidence>
<evidence type="ECO:0000256" key="5">
    <source>
        <dbReference type="SAM" id="MobiDB-lite"/>
    </source>
</evidence>
<feature type="compositionally biased region" description="Basic and acidic residues" evidence="5">
    <location>
        <begin position="522"/>
        <end position="531"/>
    </location>
</feature>
<keyword evidence="2" id="KW-0597">Phosphoprotein</keyword>
<keyword evidence="3" id="KW-0539">Nucleus</keyword>
<comment type="caution">
    <text evidence="6">The sequence shown here is derived from an EMBL/GenBank/DDBJ whole genome shotgun (WGS) entry which is preliminary data.</text>
</comment>
<dbReference type="PANTHER" id="PTHR14150">
    <property type="entry name" value="U3 SMALL NUCLEOLAR RNA-ASSOCIATED PROTEIN 14"/>
    <property type="match status" value="1"/>
</dbReference>
<feature type="region of interest" description="Disordered" evidence="5">
    <location>
        <begin position="1"/>
        <end position="25"/>
    </location>
</feature>
<dbReference type="EMBL" id="JANBUO010001111">
    <property type="protein sequence ID" value="KAJ2799795.1"/>
    <property type="molecule type" value="Genomic_DNA"/>
</dbReference>
<feature type="region of interest" description="Disordered" evidence="5">
    <location>
        <begin position="695"/>
        <end position="759"/>
    </location>
</feature>
<dbReference type="Proteomes" id="UP001140094">
    <property type="component" value="Unassembled WGS sequence"/>
</dbReference>
<dbReference type="GO" id="GO:0006364">
    <property type="term" value="P:rRNA processing"/>
    <property type="evidence" value="ECO:0007669"/>
    <property type="project" value="InterPro"/>
</dbReference>
<feature type="compositionally biased region" description="Basic and acidic residues" evidence="5">
    <location>
        <begin position="130"/>
        <end position="141"/>
    </location>
</feature>
<feature type="compositionally biased region" description="Acidic residues" evidence="5">
    <location>
        <begin position="169"/>
        <end position="182"/>
    </location>
</feature>
<feature type="region of interest" description="Disordered" evidence="5">
    <location>
        <begin position="518"/>
        <end position="541"/>
    </location>
</feature>